<feature type="transmembrane region" description="Helical" evidence="1">
    <location>
        <begin position="30"/>
        <end position="50"/>
    </location>
</feature>
<keyword evidence="1" id="KW-0812">Transmembrane</keyword>
<accession>A0A853FCR1</accession>
<evidence type="ECO:0000313" key="2">
    <source>
        <dbReference type="EMBL" id="NYT37538.1"/>
    </source>
</evidence>
<evidence type="ECO:0000256" key="1">
    <source>
        <dbReference type="SAM" id="Phobius"/>
    </source>
</evidence>
<evidence type="ECO:0008006" key="4">
    <source>
        <dbReference type="Google" id="ProtNLM"/>
    </source>
</evidence>
<keyword evidence="1" id="KW-1133">Transmembrane helix</keyword>
<proteinExistence type="predicted"/>
<dbReference type="EMBL" id="JACCEW010000003">
    <property type="protein sequence ID" value="NYT37538.1"/>
    <property type="molecule type" value="Genomic_DNA"/>
</dbReference>
<organism evidence="2 3">
    <name type="scientific">Allopusillimonas soli</name>
    <dbReference type="NCBI Taxonomy" id="659016"/>
    <lineage>
        <taxon>Bacteria</taxon>
        <taxon>Pseudomonadati</taxon>
        <taxon>Pseudomonadota</taxon>
        <taxon>Betaproteobacteria</taxon>
        <taxon>Burkholderiales</taxon>
        <taxon>Alcaligenaceae</taxon>
        <taxon>Allopusillimonas</taxon>
    </lineage>
</organism>
<feature type="transmembrane region" description="Helical" evidence="1">
    <location>
        <begin position="62"/>
        <end position="81"/>
    </location>
</feature>
<keyword evidence="3" id="KW-1185">Reference proteome</keyword>
<dbReference type="OrthoDB" id="8703931at2"/>
<sequence length="155" mass="17228">MFQTPSPEEHAQLLRELGPLPVQGMAWPTWIKVATVAMVLAIAGWIVRLASSPELAQIGTPALASFGVCVLGLGVLAWLMVKSQTRITDAGIEQSWLGTRHIAWEEIQYAKFVPLPGAKRLICFTRRNRPVVFQGGTRALHIAFARIAVTYRRRR</sequence>
<evidence type="ECO:0000313" key="3">
    <source>
        <dbReference type="Proteomes" id="UP000580517"/>
    </source>
</evidence>
<gene>
    <name evidence="2" type="ORF">H0A68_11690</name>
</gene>
<dbReference type="RefSeq" id="WP_129969328.1">
    <property type="nucleotide sequence ID" value="NZ_JACCEW010000003.1"/>
</dbReference>
<comment type="caution">
    <text evidence="2">The sequence shown here is derived from an EMBL/GenBank/DDBJ whole genome shotgun (WGS) entry which is preliminary data.</text>
</comment>
<dbReference type="AlphaFoldDB" id="A0A853FCR1"/>
<reference evidence="2 3" key="1">
    <citation type="submission" date="2020-07" db="EMBL/GenBank/DDBJ databases">
        <title>Taxonomic revisions and descriptions of new bacterial species based on genomic comparisons in the high-G+C-content subgroup of the family Alcaligenaceae.</title>
        <authorList>
            <person name="Szabo A."/>
            <person name="Felfoldi T."/>
        </authorList>
    </citation>
    <scope>NUCLEOTIDE SEQUENCE [LARGE SCALE GENOMIC DNA]</scope>
    <source>
        <strain evidence="2 3">DSM 25264</strain>
    </source>
</reference>
<keyword evidence="1" id="KW-0472">Membrane</keyword>
<protein>
    <recommendedName>
        <fullName evidence="4">PH (Pleckstrin Homology) domain-containing protein</fullName>
    </recommendedName>
</protein>
<dbReference type="Proteomes" id="UP000580517">
    <property type="component" value="Unassembled WGS sequence"/>
</dbReference>
<name>A0A853FCR1_9BURK</name>